<comment type="catalytic activity">
    <reaction evidence="10">
        <text>Couples ATP hydrolysis with the unwinding of duplex DNA by translocating in the 3'-5' direction.</text>
        <dbReference type="EC" id="5.6.2.4"/>
    </reaction>
</comment>
<dbReference type="InterPro" id="IPR036388">
    <property type="entry name" value="WH-like_DNA-bd_sf"/>
</dbReference>
<dbReference type="SMART" id="SM00956">
    <property type="entry name" value="RQC"/>
    <property type="match status" value="1"/>
</dbReference>
<comment type="similarity">
    <text evidence="3">Belongs to the disease resistance NB-LRR family.</text>
</comment>
<dbReference type="InterPro" id="IPR011545">
    <property type="entry name" value="DEAD/DEAH_box_helicase_dom"/>
</dbReference>
<evidence type="ECO:0000256" key="11">
    <source>
        <dbReference type="ARBA" id="ARBA00034808"/>
    </source>
</evidence>
<dbReference type="InterPro" id="IPR014001">
    <property type="entry name" value="Helicase_ATP-bd"/>
</dbReference>
<dbReference type="STRING" id="35608.A0A2U1NAT8"/>
<dbReference type="Pfam" id="PF14493">
    <property type="entry name" value="HTH_40"/>
    <property type="match status" value="2"/>
</dbReference>
<accession>A0A2U1NAT8</accession>
<dbReference type="EMBL" id="PKPP01003213">
    <property type="protein sequence ID" value="PWA70602.1"/>
    <property type="molecule type" value="Genomic_DNA"/>
</dbReference>
<evidence type="ECO:0000256" key="1">
    <source>
        <dbReference type="ARBA" id="ARBA00001947"/>
    </source>
</evidence>
<evidence type="ECO:0000256" key="5">
    <source>
        <dbReference type="ARBA" id="ARBA00022801"/>
    </source>
</evidence>
<keyword evidence="17" id="KW-1185">Reference proteome</keyword>
<sequence length="1022" mass="114278">MARKPHPGLHSKATPTSRIHTKKKGFPSFISSKSSSSNSNPTFKMESTLKEYFGFSRFRPYQKEIIEKILEGRDSLVVMATGSGKSLCYQVPPLVANKTAIVISPLISLMQDQVMALKQRGIKAEHLSSAQTNSSAFKNAESGQYDIMYMTPEKACNVPTSFWSKLLDTGICLVAVDEAHCISEWGHDFRVEYKQLYKLRDVLQNVPFVGLTATATDKVQKDIINSLRMEDPYIAIGSFDRKNLYYGAKSINRGPLFVDELVAQISNYARNFESTIVYCTTVKDVQEVTKSLCEAEINAGMYHGQMGNKAREESHRSFIRDELQVMVATIAFGMGIDKPDIRHVIHYGCPKSLESYYQESGRCGRDGIASDCWLYFSRGDFGKAEFYCGEASSATQKKAIMESFMAAQRYCMQTTCRRKILLEYFGETFPSNKCGNCDNCTNSKEKSDMSREAFLLMGCIQACGGYWGLNMPIDVLRGSRAKKITEKQFENLPYHGLGKDFSANWWKTLGFQLISSGYLVETVKDTFRTVNFTGYQEVAKPVMQFDAGYLVETVKDTFRTVNVSKEGAEFLRSCRPDYQPPLLLPITSELDGNGGSTTGSGHDGLSQAEAELYKMLLEERIKLARSAGTAPYAICGDLTLKKIVATRPSSKARLANIDGVNQHLVTRYGDHFLQSIQKLSKQLDLALDGVGAIEVTQANNSCKAYTIPKQPKDLPPAKYSAWKMWQEDGLSNEQIAIWENFPGRSAPIKVQTVLGYVLDAAREGCVVDWARLFKELGLTQEIVASIQAAILKVGSKDKLKPIKEELPEENFPGRSAPIKVQTVLGYVLDAAREGCVVDWDRLFKELGLTQEIVASIQAAILKVGSKDKLKPIKEELPEEVDYSHIKAWLTMQDLGMSPEAISSNNQNSCDGEEYSKGTQELSEKPDLTCELEKPVLEKTEVIVLDDSPRKRQKVEVPEQHDHPLAITEASFLDWLQKFENGVALSDILKHFNGSTEAAVVDLLNCMESEFLIYKKNNLYKFM</sequence>
<dbReference type="SUPFAM" id="SSF46785">
    <property type="entry name" value="Winged helix' DNA-binding domain"/>
    <property type="match status" value="1"/>
</dbReference>
<dbReference type="AlphaFoldDB" id="A0A2U1NAT8"/>
<dbReference type="InterPro" id="IPR010997">
    <property type="entry name" value="HRDC-like_sf"/>
</dbReference>
<evidence type="ECO:0000259" key="13">
    <source>
        <dbReference type="PROSITE" id="PS50967"/>
    </source>
</evidence>
<keyword evidence="5" id="KW-0378">Hydrolase</keyword>
<dbReference type="Pfam" id="PF00271">
    <property type="entry name" value="Helicase_C"/>
    <property type="match status" value="1"/>
</dbReference>
<dbReference type="SMART" id="SM00490">
    <property type="entry name" value="HELICc"/>
    <property type="match status" value="1"/>
</dbReference>
<comment type="cofactor">
    <cofactor evidence="1">
        <name>Zn(2+)</name>
        <dbReference type="ChEBI" id="CHEBI:29105"/>
    </cofactor>
</comment>
<dbReference type="Pfam" id="PF00570">
    <property type="entry name" value="HRDC"/>
    <property type="match status" value="1"/>
</dbReference>
<keyword evidence="9" id="KW-0413">Isomerase</keyword>
<dbReference type="SUPFAM" id="SSF52540">
    <property type="entry name" value="P-loop containing nucleoside triphosphate hydrolases"/>
    <property type="match status" value="1"/>
</dbReference>
<dbReference type="PANTHER" id="PTHR13710:SF120">
    <property type="entry name" value="BIFUNCTIONAL 3'-5' EXONUCLEASE_ATP-DEPENDENT HELICASE WRN"/>
    <property type="match status" value="1"/>
</dbReference>
<keyword evidence="7" id="KW-0067">ATP-binding</keyword>
<dbReference type="Gene3D" id="1.10.10.10">
    <property type="entry name" value="Winged helix-like DNA-binding domain superfamily/Winged helix DNA-binding domain"/>
    <property type="match status" value="1"/>
</dbReference>
<dbReference type="PANTHER" id="PTHR13710">
    <property type="entry name" value="DNA HELICASE RECQ FAMILY MEMBER"/>
    <property type="match status" value="1"/>
</dbReference>
<dbReference type="CDD" id="cd17920">
    <property type="entry name" value="DEXHc_RecQ"/>
    <property type="match status" value="1"/>
</dbReference>
<dbReference type="Pfam" id="PF16124">
    <property type="entry name" value="RecQ_Zn_bind"/>
    <property type="match status" value="1"/>
</dbReference>
<dbReference type="GO" id="GO:0005634">
    <property type="term" value="C:nucleus"/>
    <property type="evidence" value="ECO:0007669"/>
    <property type="project" value="TreeGrafter"/>
</dbReference>
<evidence type="ECO:0000256" key="12">
    <source>
        <dbReference type="SAM" id="MobiDB-lite"/>
    </source>
</evidence>
<dbReference type="FunFam" id="3.40.50.300:FF:001450">
    <property type="entry name" value="ATP-dependent DNA helicase"/>
    <property type="match status" value="1"/>
</dbReference>
<dbReference type="GO" id="GO:0005694">
    <property type="term" value="C:chromosome"/>
    <property type="evidence" value="ECO:0007669"/>
    <property type="project" value="TreeGrafter"/>
</dbReference>
<dbReference type="GO" id="GO:0043138">
    <property type="term" value="F:3'-5' DNA helicase activity"/>
    <property type="evidence" value="ECO:0007669"/>
    <property type="project" value="UniProtKB-EC"/>
</dbReference>
<organism evidence="16 17">
    <name type="scientific">Artemisia annua</name>
    <name type="common">Sweet wormwood</name>
    <dbReference type="NCBI Taxonomy" id="35608"/>
    <lineage>
        <taxon>Eukaryota</taxon>
        <taxon>Viridiplantae</taxon>
        <taxon>Streptophyta</taxon>
        <taxon>Embryophyta</taxon>
        <taxon>Tracheophyta</taxon>
        <taxon>Spermatophyta</taxon>
        <taxon>Magnoliopsida</taxon>
        <taxon>eudicotyledons</taxon>
        <taxon>Gunneridae</taxon>
        <taxon>Pentapetalae</taxon>
        <taxon>asterids</taxon>
        <taxon>campanulids</taxon>
        <taxon>Asterales</taxon>
        <taxon>Asteraceae</taxon>
        <taxon>Asteroideae</taxon>
        <taxon>Anthemideae</taxon>
        <taxon>Artemisiinae</taxon>
        <taxon>Artemisia</taxon>
    </lineage>
</organism>
<dbReference type="PROSITE" id="PS51192">
    <property type="entry name" value="HELICASE_ATP_BIND_1"/>
    <property type="match status" value="1"/>
</dbReference>
<dbReference type="InterPro" id="IPR032284">
    <property type="entry name" value="RecQ_Zn-bd"/>
</dbReference>
<dbReference type="NCBIfam" id="TIGR00614">
    <property type="entry name" value="recQ_fam"/>
    <property type="match status" value="1"/>
</dbReference>
<dbReference type="GO" id="GO:0005737">
    <property type="term" value="C:cytoplasm"/>
    <property type="evidence" value="ECO:0007669"/>
    <property type="project" value="TreeGrafter"/>
</dbReference>
<keyword evidence="4" id="KW-0547">Nucleotide-binding</keyword>
<dbReference type="Pfam" id="PF00270">
    <property type="entry name" value="DEAD"/>
    <property type="match status" value="1"/>
</dbReference>
<gene>
    <name evidence="16" type="ORF">CTI12_AA287230</name>
</gene>
<dbReference type="SMART" id="SM00487">
    <property type="entry name" value="DEXDc"/>
    <property type="match status" value="1"/>
</dbReference>
<dbReference type="PROSITE" id="PS50967">
    <property type="entry name" value="HRDC"/>
    <property type="match status" value="1"/>
</dbReference>
<dbReference type="Pfam" id="PF09382">
    <property type="entry name" value="RQC"/>
    <property type="match status" value="1"/>
</dbReference>
<keyword evidence="8" id="KW-0238">DNA-binding</keyword>
<dbReference type="GO" id="GO:0003677">
    <property type="term" value="F:DNA binding"/>
    <property type="evidence" value="ECO:0007669"/>
    <property type="project" value="UniProtKB-KW"/>
</dbReference>
<dbReference type="GO" id="GO:0016787">
    <property type="term" value="F:hydrolase activity"/>
    <property type="evidence" value="ECO:0007669"/>
    <property type="project" value="UniProtKB-KW"/>
</dbReference>
<dbReference type="GO" id="GO:0009378">
    <property type="term" value="F:four-way junction helicase activity"/>
    <property type="evidence" value="ECO:0007669"/>
    <property type="project" value="TreeGrafter"/>
</dbReference>
<dbReference type="OrthoDB" id="10261556at2759"/>
<feature type="domain" description="Helicase ATP-binding" evidence="14">
    <location>
        <begin position="66"/>
        <end position="233"/>
    </location>
</feature>
<dbReference type="InterPro" id="IPR002121">
    <property type="entry name" value="HRDC_dom"/>
</dbReference>
<feature type="region of interest" description="Disordered" evidence="12">
    <location>
        <begin position="1"/>
        <end position="42"/>
    </location>
</feature>
<dbReference type="InterPro" id="IPR027417">
    <property type="entry name" value="P-loop_NTPase"/>
</dbReference>
<evidence type="ECO:0000256" key="9">
    <source>
        <dbReference type="ARBA" id="ARBA00023235"/>
    </source>
</evidence>
<dbReference type="GO" id="GO:0000724">
    <property type="term" value="P:double-strand break repair via homologous recombination"/>
    <property type="evidence" value="ECO:0007669"/>
    <property type="project" value="TreeGrafter"/>
</dbReference>
<evidence type="ECO:0000259" key="15">
    <source>
        <dbReference type="PROSITE" id="PS51194"/>
    </source>
</evidence>
<proteinExistence type="inferred from homology"/>
<evidence type="ECO:0000256" key="3">
    <source>
        <dbReference type="ARBA" id="ARBA00008894"/>
    </source>
</evidence>
<dbReference type="InterPro" id="IPR004589">
    <property type="entry name" value="DNA_helicase_ATP-dep_RecQ"/>
</dbReference>
<evidence type="ECO:0000259" key="14">
    <source>
        <dbReference type="PROSITE" id="PS51192"/>
    </source>
</evidence>
<feature type="compositionally biased region" description="Low complexity" evidence="12">
    <location>
        <begin position="26"/>
        <end position="41"/>
    </location>
</feature>
<evidence type="ECO:0000313" key="16">
    <source>
        <dbReference type="EMBL" id="PWA70602.1"/>
    </source>
</evidence>
<dbReference type="InterPro" id="IPR029491">
    <property type="entry name" value="Helicase_HTH"/>
</dbReference>
<dbReference type="GO" id="GO:0005524">
    <property type="term" value="F:ATP binding"/>
    <property type="evidence" value="ECO:0007669"/>
    <property type="project" value="UniProtKB-KW"/>
</dbReference>
<comment type="caution">
    <text evidence="16">The sequence shown here is derived from an EMBL/GenBank/DDBJ whole genome shotgun (WGS) entry which is preliminary data.</text>
</comment>
<feature type="domain" description="HRDC" evidence="13">
    <location>
        <begin position="606"/>
        <end position="686"/>
    </location>
</feature>
<evidence type="ECO:0000256" key="6">
    <source>
        <dbReference type="ARBA" id="ARBA00022806"/>
    </source>
</evidence>
<reference evidence="16 17" key="1">
    <citation type="journal article" date="2018" name="Mol. Plant">
        <title>The genome of Artemisia annua provides insight into the evolution of Asteraceae family and artemisinin biosynthesis.</title>
        <authorList>
            <person name="Shen Q."/>
            <person name="Zhang L."/>
            <person name="Liao Z."/>
            <person name="Wang S."/>
            <person name="Yan T."/>
            <person name="Shi P."/>
            <person name="Liu M."/>
            <person name="Fu X."/>
            <person name="Pan Q."/>
            <person name="Wang Y."/>
            <person name="Lv Z."/>
            <person name="Lu X."/>
            <person name="Zhang F."/>
            <person name="Jiang W."/>
            <person name="Ma Y."/>
            <person name="Chen M."/>
            <person name="Hao X."/>
            <person name="Li L."/>
            <person name="Tang Y."/>
            <person name="Lv G."/>
            <person name="Zhou Y."/>
            <person name="Sun X."/>
            <person name="Brodelius P.E."/>
            <person name="Rose J.K.C."/>
            <person name="Tang K."/>
        </authorList>
    </citation>
    <scope>NUCLEOTIDE SEQUENCE [LARGE SCALE GENOMIC DNA]</scope>
    <source>
        <strain evidence="17">cv. Huhao1</strain>
        <tissue evidence="16">Leaf</tissue>
    </source>
</reference>
<comment type="similarity">
    <text evidence="2">Belongs to the helicase family. RecQ subfamily.</text>
</comment>
<dbReference type="SUPFAM" id="SSF47819">
    <property type="entry name" value="HRDC-like"/>
    <property type="match status" value="1"/>
</dbReference>
<dbReference type="EC" id="5.6.2.4" evidence="11"/>
<keyword evidence="6 16" id="KW-0347">Helicase</keyword>
<dbReference type="InterPro" id="IPR044876">
    <property type="entry name" value="HRDC_dom_sf"/>
</dbReference>
<dbReference type="Gene3D" id="3.40.50.300">
    <property type="entry name" value="P-loop containing nucleotide triphosphate hydrolases"/>
    <property type="match status" value="2"/>
</dbReference>
<dbReference type="PROSITE" id="PS51194">
    <property type="entry name" value="HELICASE_CTER"/>
    <property type="match status" value="1"/>
</dbReference>
<dbReference type="GO" id="GO:0006260">
    <property type="term" value="P:DNA replication"/>
    <property type="evidence" value="ECO:0007669"/>
    <property type="project" value="InterPro"/>
</dbReference>
<dbReference type="Gene3D" id="1.10.150.80">
    <property type="entry name" value="HRDC domain"/>
    <property type="match status" value="1"/>
</dbReference>
<dbReference type="SMART" id="SM00341">
    <property type="entry name" value="HRDC"/>
    <property type="match status" value="1"/>
</dbReference>
<evidence type="ECO:0000256" key="7">
    <source>
        <dbReference type="ARBA" id="ARBA00022840"/>
    </source>
</evidence>
<dbReference type="InterPro" id="IPR018982">
    <property type="entry name" value="RQC_domain"/>
</dbReference>
<dbReference type="FunFam" id="1.10.10.10:FF:000513">
    <property type="entry name" value="ATP-dependent DNA helicase"/>
    <property type="match status" value="1"/>
</dbReference>
<dbReference type="Proteomes" id="UP000245207">
    <property type="component" value="Unassembled WGS sequence"/>
</dbReference>
<evidence type="ECO:0000256" key="2">
    <source>
        <dbReference type="ARBA" id="ARBA00005446"/>
    </source>
</evidence>
<name>A0A2U1NAT8_ARTAN</name>
<dbReference type="InterPro" id="IPR001650">
    <property type="entry name" value="Helicase_C-like"/>
</dbReference>
<evidence type="ECO:0000256" key="8">
    <source>
        <dbReference type="ARBA" id="ARBA00023125"/>
    </source>
</evidence>
<evidence type="ECO:0000256" key="4">
    <source>
        <dbReference type="ARBA" id="ARBA00022741"/>
    </source>
</evidence>
<dbReference type="InterPro" id="IPR036390">
    <property type="entry name" value="WH_DNA-bd_sf"/>
</dbReference>
<evidence type="ECO:0000313" key="17">
    <source>
        <dbReference type="Proteomes" id="UP000245207"/>
    </source>
</evidence>
<protein>
    <recommendedName>
        <fullName evidence="11">DNA 3'-5' helicase</fullName>
        <ecNumber evidence="11">5.6.2.4</ecNumber>
    </recommendedName>
</protein>
<evidence type="ECO:0000256" key="10">
    <source>
        <dbReference type="ARBA" id="ARBA00034617"/>
    </source>
</evidence>
<feature type="domain" description="Helicase C-terminal" evidence="15">
    <location>
        <begin position="264"/>
        <end position="420"/>
    </location>
</feature>